<dbReference type="Proteomes" id="UP000192634">
    <property type="component" value="Unassembled WGS sequence"/>
</dbReference>
<dbReference type="AlphaFoldDB" id="A0A1W2BPW6"/>
<evidence type="ECO:0008006" key="5">
    <source>
        <dbReference type="Google" id="ProtNLM"/>
    </source>
</evidence>
<evidence type="ECO:0000313" key="3">
    <source>
        <dbReference type="EMBL" id="SMC74774.1"/>
    </source>
</evidence>
<accession>A0A1W2BPW6</accession>
<gene>
    <name evidence="3" type="ORF">SAMN06296429_108210</name>
</gene>
<keyword evidence="2" id="KW-0812">Transmembrane</keyword>
<dbReference type="RefSeq" id="WP_075866889.1">
    <property type="nucleotide sequence ID" value="NZ_FWXN01000008.1"/>
</dbReference>
<reference evidence="3 4" key="1">
    <citation type="submission" date="2017-04" db="EMBL/GenBank/DDBJ databases">
        <authorList>
            <person name="Afonso C.L."/>
            <person name="Miller P.J."/>
            <person name="Scott M.A."/>
            <person name="Spackman E."/>
            <person name="Goraichik I."/>
            <person name="Dimitrov K.M."/>
            <person name="Suarez D.L."/>
            <person name="Swayne D.E."/>
        </authorList>
    </citation>
    <scope>NUCLEOTIDE SEQUENCE [LARGE SCALE GENOMIC DNA]</scope>
    <source>
        <strain evidence="3 4">CGMCC 1.12511</strain>
    </source>
</reference>
<organism evidence="3 4">
    <name type="scientific">Janibacter indicus</name>
    <dbReference type="NCBI Taxonomy" id="857417"/>
    <lineage>
        <taxon>Bacteria</taxon>
        <taxon>Bacillati</taxon>
        <taxon>Actinomycetota</taxon>
        <taxon>Actinomycetes</taxon>
        <taxon>Micrococcales</taxon>
        <taxon>Intrasporangiaceae</taxon>
        <taxon>Janibacter</taxon>
    </lineage>
</organism>
<dbReference type="EMBL" id="FWXN01000008">
    <property type="protein sequence ID" value="SMC74774.1"/>
    <property type="molecule type" value="Genomic_DNA"/>
</dbReference>
<keyword evidence="2" id="KW-0472">Membrane</keyword>
<evidence type="ECO:0000256" key="2">
    <source>
        <dbReference type="SAM" id="Phobius"/>
    </source>
</evidence>
<name>A0A1W2BPW6_9MICO</name>
<feature type="transmembrane region" description="Helical" evidence="2">
    <location>
        <begin position="65"/>
        <end position="93"/>
    </location>
</feature>
<proteinExistence type="predicted"/>
<evidence type="ECO:0000313" key="4">
    <source>
        <dbReference type="Proteomes" id="UP000192634"/>
    </source>
</evidence>
<protein>
    <recommendedName>
        <fullName evidence="5">Sulfate permease</fullName>
    </recommendedName>
</protein>
<dbReference type="OrthoDB" id="4774131at2"/>
<sequence>MFRLIAAASIRIRFFLRCYMPTNILADAIRTRRGHKWGPAAMLLAGPYFLLAVWFVHLIDTGGPGWLHLLVLLAIWNGFKMLWLGPLGIAWLLRARLAERGNRRQHAPAPEHAQTSDADLAGVA</sequence>
<evidence type="ECO:0000256" key="1">
    <source>
        <dbReference type="SAM" id="MobiDB-lite"/>
    </source>
</evidence>
<feature type="region of interest" description="Disordered" evidence="1">
    <location>
        <begin position="104"/>
        <end position="124"/>
    </location>
</feature>
<keyword evidence="2" id="KW-1133">Transmembrane helix</keyword>
<feature type="transmembrane region" description="Helical" evidence="2">
    <location>
        <begin position="40"/>
        <end position="59"/>
    </location>
</feature>